<dbReference type="InterPro" id="IPR036249">
    <property type="entry name" value="Thioredoxin-like_sf"/>
</dbReference>
<evidence type="ECO:0000256" key="2">
    <source>
        <dbReference type="ARBA" id="ARBA00012452"/>
    </source>
</evidence>
<dbReference type="SUPFAM" id="SSF52833">
    <property type="entry name" value="Thioredoxin-like"/>
    <property type="match status" value="1"/>
</dbReference>
<dbReference type="InterPro" id="IPR005955">
    <property type="entry name" value="GST_Zeta"/>
</dbReference>
<dbReference type="CDD" id="cd03191">
    <property type="entry name" value="GST_C_Zeta"/>
    <property type="match status" value="1"/>
</dbReference>
<dbReference type="eggNOG" id="KOG0868">
    <property type="taxonomic scope" value="Eukaryota"/>
</dbReference>
<reference evidence="7" key="1">
    <citation type="submission" date="2013-08" db="EMBL/GenBank/DDBJ databases">
        <authorList>
            <person name="Albert V.A."/>
            <person name="Barbazuk W.B."/>
            <person name="Chamala S."/>
            <person name="Chanderbali A.S."/>
            <person name="dePamphilis C.W."/>
            <person name="Der J.P."/>
            <person name="Estill J.C."/>
            <person name="Leebens-Mack J."/>
            <person name="Ma H."/>
            <person name="Palmer J.D."/>
            <person name="Rounsley S."/>
            <person name="Sankoff D."/>
            <person name="Schuster S.C."/>
            <person name="Soltis D.E."/>
            <person name="Soltis P.S."/>
            <person name="Wessler S.R."/>
            <person name="Wing R.A."/>
        </authorList>
    </citation>
    <scope>NUCLEOTIDE SEQUENCE</scope>
    <source>
        <tissue evidence="7">Leaf</tissue>
    </source>
</reference>
<dbReference type="Pfam" id="PF13417">
    <property type="entry name" value="GST_N_3"/>
    <property type="match status" value="1"/>
</dbReference>
<dbReference type="SFLD" id="SFLDG00358">
    <property type="entry name" value="Main_(cytGST)"/>
    <property type="match status" value="1"/>
</dbReference>
<dbReference type="Gramene" id="ERM99802">
    <property type="protein sequence ID" value="ERM99802"/>
    <property type="gene ID" value="AMTR_s00099p00158700"/>
</dbReference>
<dbReference type="OMA" id="VYNAHRF"/>
<gene>
    <name evidence="7" type="ORF">AMTR_s00099p00158700</name>
</gene>
<dbReference type="Gene3D" id="1.20.1050.10">
    <property type="match status" value="1"/>
</dbReference>
<dbReference type="EMBL" id="KI394994">
    <property type="protein sequence ID" value="ERM99802.1"/>
    <property type="molecule type" value="Genomic_DNA"/>
</dbReference>
<keyword evidence="8" id="KW-1185">Reference proteome</keyword>
<dbReference type="SUPFAM" id="SSF47616">
    <property type="entry name" value="GST C-terminal domain-like"/>
    <property type="match status" value="1"/>
</dbReference>
<keyword evidence="3" id="KW-0808">Transferase</keyword>
<dbReference type="GO" id="GO:0006559">
    <property type="term" value="P:L-phenylalanine catabolic process"/>
    <property type="evidence" value="ECO:0000318"/>
    <property type="project" value="GO_Central"/>
</dbReference>
<comment type="similarity">
    <text evidence="1">Belongs to the GST superfamily. Zeta family.</text>
</comment>
<accession>W1NW17</accession>
<dbReference type="GO" id="GO:0009407">
    <property type="term" value="P:toxin catabolic process"/>
    <property type="evidence" value="ECO:0007669"/>
    <property type="project" value="UniProtKB-ARBA"/>
</dbReference>
<dbReference type="FunFam" id="1.20.1050.10:FF:000017">
    <property type="entry name" value="Maleylacetoacetate isomerase"/>
    <property type="match status" value="1"/>
</dbReference>
<dbReference type="GO" id="GO:0004364">
    <property type="term" value="F:glutathione transferase activity"/>
    <property type="evidence" value="ECO:0000318"/>
    <property type="project" value="GO_Central"/>
</dbReference>
<comment type="catalytic activity">
    <reaction evidence="4">
        <text>RX + glutathione = an S-substituted glutathione + a halide anion + H(+)</text>
        <dbReference type="Rhea" id="RHEA:16437"/>
        <dbReference type="ChEBI" id="CHEBI:15378"/>
        <dbReference type="ChEBI" id="CHEBI:16042"/>
        <dbReference type="ChEBI" id="CHEBI:17792"/>
        <dbReference type="ChEBI" id="CHEBI:57925"/>
        <dbReference type="ChEBI" id="CHEBI:90779"/>
        <dbReference type="EC" id="2.5.1.18"/>
    </reaction>
</comment>
<dbReference type="STRING" id="13333.W1NW17"/>
<evidence type="ECO:0000259" key="6">
    <source>
        <dbReference type="PROSITE" id="PS50405"/>
    </source>
</evidence>
<evidence type="ECO:0000313" key="8">
    <source>
        <dbReference type="Proteomes" id="UP000017836"/>
    </source>
</evidence>
<dbReference type="HOGENOM" id="CLU_011226_20_1_1"/>
<evidence type="ECO:0000259" key="5">
    <source>
        <dbReference type="PROSITE" id="PS50404"/>
    </source>
</evidence>
<dbReference type="InterPro" id="IPR034330">
    <property type="entry name" value="GST_Zeta_C"/>
</dbReference>
<evidence type="ECO:0000256" key="1">
    <source>
        <dbReference type="ARBA" id="ARBA00010007"/>
    </source>
</evidence>
<dbReference type="InterPro" id="IPR004046">
    <property type="entry name" value="GST_C"/>
</dbReference>
<dbReference type="PROSITE" id="PS50404">
    <property type="entry name" value="GST_NTER"/>
    <property type="match status" value="1"/>
</dbReference>
<dbReference type="GO" id="GO:0006749">
    <property type="term" value="P:glutathione metabolic process"/>
    <property type="evidence" value="ECO:0000318"/>
    <property type="project" value="GO_Central"/>
</dbReference>
<dbReference type="InterPro" id="IPR036282">
    <property type="entry name" value="Glutathione-S-Trfase_C_sf"/>
</dbReference>
<sequence>MAASPQNEQQPSVLLFFLNGSSKTLQLYSYWRSTCSFRVRIGLNLKGIAYEYKPINLLKGEQFCPEYEKVNPIKYVPSLVDGDLVLSDSFAILLYLDEKYPQRPLLPADLRLKSLHIQVASIVSSSIQPLHNLYVTRFIEEKVSTEEMFSWVQYHIGKGFRAIEKLLNGVSGKYATGDDVYLADLFLAPEIGAAITRFKVDMSQFPLLTRFYEAYKEHPDFQAAEPAMQPDCVKP</sequence>
<dbReference type="PROSITE" id="PS50405">
    <property type="entry name" value="GST_CTER"/>
    <property type="match status" value="1"/>
</dbReference>
<dbReference type="GO" id="GO:0016034">
    <property type="term" value="F:maleylacetoacetate isomerase activity"/>
    <property type="evidence" value="ECO:0000318"/>
    <property type="project" value="GO_Central"/>
</dbReference>
<dbReference type="InterPro" id="IPR010987">
    <property type="entry name" value="Glutathione-S-Trfase_C-like"/>
</dbReference>
<evidence type="ECO:0000256" key="3">
    <source>
        <dbReference type="ARBA" id="ARBA00022679"/>
    </source>
</evidence>
<dbReference type="NCBIfam" id="TIGR01262">
    <property type="entry name" value="maiA"/>
    <property type="match status" value="1"/>
</dbReference>
<dbReference type="PANTHER" id="PTHR42673:SF4">
    <property type="entry name" value="MALEYLACETOACETATE ISOMERASE"/>
    <property type="match status" value="1"/>
</dbReference>
<dbReference type="SFLD" id="SFLDS00019">
    <property type="entry name" value="Glutathione_Transferase_(cytos"/>
    <property type="match status" value="1"/>
</dbReference>
<dbReference type="InterPro" id="IPR034333">
    <property type="entry name" value="GST_Zeta_N"/>
</dbReference>
<dbReference type="PANTHER" id="PTHR42673">
    <property type="entry name" value="MALEYLACETOACETATE ISOMERASE"/>
    <property type="match status" value="1"/>
</dbReference>
<dbReference type="EC" id="2.5.1.18" evidence="2"/>
<organism evidence="7 8">
    <name type="scientific">Amborella trichopoda</name>
    <dbReference type="NCBI Taxonomy" id="13333"/>
    <lineage>
        <taxon>Eukaryota</taxon>
        <taxon>Viridiplantae</taxon>
        <taxon>Streptophyta</taxon>
        <taxon>Embryophyta</taxon>
        <taxon>Tracheophyta</taxon>
        <taxon>Spermatophyta</taxon>
        <taxon>Magnoliopsida</taxon>
        <taxon>Amborellales</taxon>
        <taxon>Amborellaceae</taxon>
        <taxon>Amborella</taxon>
    </lineage>
</organism>
<feature type="domain" description="GST N-terminal" evidence="5">
    <location>
        <begin position="23"/>
        <end position="104"/>
    </location>
</feature>
<dbReference type="Proteomes" id="UP000017836">
    <property type="component" value="Unassembled WGS sequence"/>
</dbReference>
<dbReference type="CDD" id="cd03042">
    <property type="entry name" value="GST_N_Zeta"/>
    <property type="match status" value="1"/>
</dbReference>
<dbReference type="GO" id="GO:0005737">
    <property type="term" value="C:cytoplasm"/>
    <property type="evidence" value="ECO:0007669"/>
    <property type="project" value="InterPro"/>
</dbReference>
<dbReference type="InterPro" id="IPR040079">
    <property type="entry name" value="Glutathione_S-Trfase"/>
</dbReference>
<dbReference type="Gene3D" id="3.40.30.10">
    <property type="entry name" value="Glutaredoxin"/>
    <property type="match status" value="1"/>
</dbReference>
<proteinExistence type="inferred from homology"/>
<feature type="domain" description="GST C-terminal" evidence="6">
    <location>
        <begin position="109"/>
        <end position="235"/>
    </location>
</feature>
<evidence type="ECO:0000256" key="4">
    <source>
        <dbReference type="ARBA" id="ARBA00047960"/>
    </source>
</evidence>
<dbReference type="Pfam" id="PF14497">
    <property type="entry name" value="GST_C_3"/>
    <property type="match status" value="1"/>
</dbReference>
<evidence type="ECO:0000313" key="7">
    <source>
        <dbReference type="EMBL" id="ERM99802.1"/>
    </source>
</evidence>
<dbReference type="InterPro" id="IPR004045">
    <property type="entry name" value="Glutathione_S-Trfase_N"/>
</dbReference>
<protein>
    <recommendedName>
        <fullName evidence="2">glutathione transferase</fullName>
        <ecNumber evidence="2">2.5.1.18</ecNumber>
    </recommendedName>
</protein>
<name>W1NW17_AMBTC</name>
<dbReference type="FunFam" id="3.40.30.10:FF:000100">
    <property type="entry name" value="Glutathione S-transferase Z1"/>
    <property type="match status" value="1"/>
</dbReference>
<dbReference type="AlphaFoldDB" id="W1NW17"/>